<gene>
    <name evidence="1" type="ORF">D8M04_11675</name>
</gene>
<dbReference type="EMBL" id="RCHR01000004">
    <property type="protein sequence ID" value="RLL43581.1"/>
    <property type="molecule type" value="Genomic_DNA"/>
</dbReference>
<organism evidence="1 2">
    <name type="scientific">Oceanobacillus piezotolerans</name>
    <dbReference type="NCBI Taxonomy" id="2448030"/>
    <lineage>
        <taxon>Bacteria</taxon>
        <taxon>Bacillati</taxon>
        <taxon>Bacillota</taxon>
        <taxon>Bacilli</taxon>
        <taxon>Bacillales</taxon>
        <taxon>Bacillaceae</taxon>
        <taxon>Oceanobacillus</taxon>
    </lineage>
</organism>
<dbReference type="Pfam" id="PF09844">
    <property type="entry name" value="DUF2071"/>
    <property type="match status" value="1"/>
</dbReference>
<dbReference type="SUPFAM" id="SSF160104">
    <property type="entry name" value="Acetoacetate decarboxylase-like"/>
    <property type="match status" value="1"/>
</dbReference>
<reference evidence="1 2" key="1">
    <citation type="submission" date="2018-10" db="EMBL/GenBank/DDBJ databases">
        <title>Oceanobacillus sp. YLB-02 draft genome.</title>
        <authorList>
            <person name="Yu L."/>
        </authorList>
    </citation>
    <scope>NUCLEOTIDE SEQUENCE [LARGE SCALE GENOMIC DNA]</scope>
    <source>
        <strain evidence="1 2">YLB-02</strain>
    </source>
</reference>
<name>A0A498DBU3_9BACI</name>
<dbReference type="InterPro" id="IPR023375">
    <property type="entry name" value="ADC_dom_sf"/>
</dbReference>
<dbReference type="PANTHER" id="PTHR39186:SF1">
    <property type="entry name" value="DUF2071 DOMAIN-CONTAINING PROTEIN"/>
    <property type="match status" value="1"/>
</dbReference>
<sequence length="170" mass="19793">MLEKILNSTDHRDFPLPDGPWVMKQRWDHLLFMHLPISAAAIQPYIPKSLELDTYNRNAWITIIPFKVSNMRFRNLPPVPFLNSFLELNVRTYVKRDGKKGIYFFSLDANHLFAVLGARAATLPYYYAKINRTMRKNTICYSLERKGKSEAKFNVVYRPVSGSYCPKKAS</sequence>
<accession>A0A498DBU3</accession>
<dbReference type="Gene3D" id="2.40.400.10">
    <property type="entry name" value="Acetoacetate decarboxylase-like"/>
    <property type="match status" value="1"/>
</dbReference>
<dbReference type="OrthoDB" id="150993at2"/>
<dbReference type="InterPro" id="IPR018644">
    <property type="entry name" value="DUF2071"/>
</dbReference>
<keyword evidence="2" id="KW-1185">Reference proteome</keyword>
<comment type="caution">
    <text evidence="1">The sequence shown here is derived from an EMBL/GenBank/DDBJ whole genome shotgun (WGS) entry which is preliminary data.</text>
</comment>
<dbReference type="PANTHER" id="PTHR39186">
    <property type="entry name" value="DUF2071 FAMILY PROTEIN"/>
    <property type="match status" value="1"/>
</dbReference>
<evidence type="ECO:0000313" key="2">
    <source>
        <dbReference type="Proteomes" id="UP000270219"/>
    </source>
</evidence>
<protein>
    <submittedName>
        <fullName evidence="1">DUF2071 domain-containing protein</fullName>
    </submittedName>
</protein>
<evidence type="ECO:0000313" key="1">
    <source>
        <dbReference type="EMBL" id="RLL43581.1"/>
    </source>
</evidence>
<dbReference type="Proteomes" id="UP000270219">
    <property type="component" value="Unassembled WGS sequence"/>
</dbReference>
<proteinExistence type="predicted"/>
<dbReference type="AlphaFoldDB" id="A0A498DBU3"/>